<feature type="region of interest" description="Disordered" evidence="1">
    <location>
        <begin position="48"/>
        <end position="95"/>
    </location>
</feature>
<feature type="region of interest" description="Disordered" evidence="1">
    <location>
        <begin position="550"/>
        <end position="624"/>
    </location>
</feature>
<feature type="compositionally biased region" description="Polar residues" evidence="1">
    <location>
        <begin position="484"/>
        <end position="507"/>
    </location>
</feature>
<accession>A0A7R5KVM0</accession>
<reference evidence="3" key="1">
    <citation type="submission" date="2025-08" db="UniProtKB">
        <authorList>
            <consortium name="RefSeq"/>
        </authorList>
    </citation>
    <scope>IDENTIFICATION</scope>
    <source>
        <tissue evidence="3">Muscle</tissue>
    </source>
</reference>
<evidence type="ECO:0000256" key="1">
    <source>
        <dbReference type="SAM" id="MobiDB-lite"/>
    </source>
</evidence>
<feature type="compositionally biased region" description="Low complexity" evidence="1">
    <location>
        <begin position="550"/>
        <end position="560"/>
    </location>
</feature>
<gene>
    <name evidence="3" type="primary">LOC113995111</name>
</gene>
<dbReference type="RefSeq" id="XP_039241052.1">
    <property type="nucleotide sequence ID" value="XM_039385118.1"/>
</dbReference>
<evidence type="ECO:0000313" key="2">
    <source>
        <dbReference type="Proteomes" id="UP000504627"/>
    </source>
</evidence>
<dbReference type="PANTHER" id="PTHR14038">
    <property type="entry name" value="BAT2 HLA-B-ASSOCIATED TRANSCRIPT 2"/>
    <property type="match status" value="1"/>
</dbReference>
<dbReference type="GO" id="GO:0002244">
    <property type="term" value="P:hematopoietic progenitor cell differentiation"/>
    <property type="evidence" value="ECO:0007669"/>
    <property type="project" value="TreeGrafter"/>
</dbReference>
<dbReference type="GeneID" id="113995111"/>
<feature type="region of interest" description="Disordered" evidence="1">
    <location>
        <begin position="472"/>
        <end position="507"/>
    </location>
</feature>
<name>A0A7R5KVM0_9PASS</name>
<proteinExistence type="predicted"/>
<dbReference type="InParanoid" id="A0A7R5KVM0"/>
<protein>
    <submittedName>
        <fullName evidence="3">Protein PRRC2C-like isoform X1</fullName>
    </submittedName>
</protein>
<feature type="compositionally biased region" description="Polar residues" evidence="1">
    <location>
        <begin position="23"/>
        <end position="33"/>
    </location>
</feature>
<dbReference type="Proteomes" id="UP000504627">
    <property type="component" value="Unplaced"/>
</dbReference>
<feature type="region of interest" description="Disordered" evidence="1">
    <location>
        <begin position="1"/>
        <end position="36"/>
    </location>
</feature>
<feature type="compositionally biased region" description="Low complexity" evidence="1">
    <location>
        <begin position="117"/>
        <end position="131"/>
    </location>
</feature>
<feature type="compositionally biased region" description="Low complexity" evidence="1">
    <location>
        <begin position="64"/>
        <end position="95"/>
    </location>
</feature>
<dbReference type="PANTHER" id="PTHR14038:SF6">
    <property type="entry name" value="PROTEIN PRRC2C"/>
    <property type="match status" value="1"/>
</dbReference>
<sequence>MEETLVTNVPLPHTLPLPRRETLQQSSSLTPVSPATVDLTLKMESARKAWENSPNMGEKSSPVTSAASPIAGGSGSSSSGSNTGPSSGTYSSFSSASMPPIPVASVTPTTSLSGAGTYTTSSLSTKTASTSDPPNICKVKPQQLQTSSLASASHFSQLSCMPSLIAQQQQSPQVYVSQSAAGTTAQIPAFYMDTSHLFNTQHARLAPPSLAQQQGFQPGLSQPASVQQIPIPIYAPLQGQHQAQLSLGAAPAVSQAQELFNSSLQPYRSQQAFMQSGLSQPSPVVLSGTALHNFPAVQHQELAKAQSSLAFQQTSNTQPIPILYEHQLGQASGLGGSQLIDTHILQARATLTQASNLYSGQVQQPGQSNFYNTAQSPSALQQVNYGMVTVPLPGSQISLPNFGSTAQPLIALPQSLQPPLQHTPPQAQAQNLSRPAQVTQPFRGLIPAGTQHSMIAATGKISEMDLKAFGGGIDVKPGTPPVTGRSTTPTSSPFRASSTSPNNQSNKMNSIVYQKQFQSAAAAVRMTQPFPAQFAPQAKQRAEVLQSTQRFFSEQQQQQSKPIGGKAQKVEENGSKPPEAIADSSGVCQDKTEEKPAPAPAATPKPVRTGPIKPQAIKTEETKS</sequence>
<evidence type="ECO:0000313" key="3">
    <source>
        <dbReference type="RefSeq" id="XP_039241052.1"/>
    </source>
</evidence>
<dbReference type="AlphaFoldDB" id="A0A7R5KVM0"/>
<organism evidence="2 3">
    <name type="scientific">Pipra filicauda</name>
    <name type="common">Wire-tailed manakin</name>
    <dbReference type="NCBI Taxonomy" id="649802"/>
    <lineage>
        <taxon>Eukaryota</taxon>
        <taxon>Metazoa</taxon>
        <taxon>Chordata</taxon>
        <taxon>Craniata</taxon>
        <taxon>Vertebrata</taxon>
        <taxon>Euteleostomi</taxon>
        <taxon>Archelosauria</taxon>
        <taxon>Archosauria</taxon>
        <taxon>Dinosauria</taxon>
        <taxon>Saurischia</taxon>
        <taxon>Theropoda</taxon>
        <taxon>Coelurosauria</taxon>
        <taxon>Aves</taxon>
        <taxon>Neognathae</taxon>
        <taxon>Neoaves</taxon>
        <taxon>Telluraves</taxon>
        <taxon>Australaves</taxon>
        <taxon>Passeriformes</taxon>
        <taxon>Pipridae</taxon>
        <taxon>Pipra</taxon>
    </lineage>
</organism>
<feature type="region of interest" description="Disordered" evidence="1">
    <location>
        <begin position="108"/>
        <end position="138"/>
    </location>
</feature>
<keyword evidence="2" id="KW-1185">Reference proteome</keyword>
<dbReference type="InterPro" id="IPR033184">
    <property type="entry name" value="PRRC2"/>
</dbReference>